<gene>
    <name evidence="5" type="ORF">HNAJ_LOCUS12566</name>
</gene>
<dbReference type="AlphaFoldDB" id="A0A0R3TXJ3"/>
<evidence type="ECO:0000259" key="4">
    <source>
        <dbReference type="PROSITE" id="PS50089"/>
    </source>
</evidence>
<proteinExistence type="predicted"/>
<protein>
    <submittedName>
        <fullName evidence="7">RING-type domain-containing protein</fullName>
    </submittedName>
</protein>
<dbReference type="Gene3D" id="3.30.40.10">
    <property type="entry name" value="Zinc/RING finger domain, C3HC4 (zinc finger)"/>
    <property type="match status" value="1"/>
</dbReference>
<dbReference type="Proteomes" id="UP000278807">
    <property type="component" value="Unassembled WGS sequence"/>
</dbReference>
<sequence length="156" mass="17276">MTAEIECAICLEVSVDPHTPPNCNHYYCKACFEKLQPNNGSLLCPQCRQPFKLADIKPYNVPQLPMKYCLDITCKPGNGCTKIHISDLCPRSEKLSKYSITPPTAEKVKALREEEDEVFKIPPKASYCFDITCPGGANAKCGKKHESDLLIGPLVS</sequence>
<dbReference type="EMBL" id="UZAE01014443">
    <property type="protein sequence ID" value="VDO13455.1"/>
    <property type="molecule type" value="Genomic_DNA"/>
</dbReference>
<evidence type="ECO:0000256" key="3">
    <source>
        <dbReference type="PROSITE-ProRule" id="PRU00175"/>
    </source>
</evidence>
<name>A0A0R3TXJ3_RODNA</name>
<evidence type="ECO:0000313" key="7">
    <source>
        <dbReference type="WBParaSite" id="HNAJ_0001258801-mRNA-1"/>
    </source>
</evidence>
<dbReference type="OrthoDB" id="6105938at2759"/>
<dbReference type="SUPFAM" id="SSF57850">
    <property type="entry name" value="RING/U-box"/>
    <property type="match status" value="1"/>
</dbReference>
<accession>A0A0R3TXJ3</accession>
<reference evidence="7" key="1">
    <citation type="submission" date="2017-02" db="UniProtKB">
        <authorList>
            <consortium name="WormBaseParasite"/>
        </authorList>
    </citation>
    <scope>IDENTIFICATION</scope>
</reference>
<keyword evidence="1 3" id="KW-0863">Zinc-finger</keyword>
<dbReference type="GO" id="GO:0008270">
    <property type="term" value="F:zinc ion binding"/>
    <property type="evidence" value="ECO:0007669"/>
    <property type="project" value="UniProtKB-KW"/>
</dbReference>
<reference evidence="5 6" key="2">
    <citation type="submission" date="2018-11" db="EMBL/GenBank/DDBJ databases">
        <authorList>
            <consortium name="Pathogen Informatics"/>
        </authorList>
    </citation>
    <scope>NUCLEOTIDE SEQUENCE [LARGE SCALE GENOMIC DNA]</scope>
</reference>
<dbReference type="InterPro" id="IPR013083">
    <property type="entry name" value="Znf_RING/FYVE/PHD"/>
</dbReference>
<keyword evidence="1 3" id="KW-0479">Metal-binding</keyword>
<evidence type="ECO:0000313" key="5">
    <source>
        <dbReference type="EMBL" id="VDO13455.1"/>
    </source>
</evidence>
<evidence type="ECO:0000313" key="6">
    <source>
        <dbReference type="Proteomes" id="UP000278807"/>
    </source>
</evidence>
<evidence type="ECO:0000256" key="2">
    <source>
        <dbReference type="ARBA" id="ARBA00022833"/>
    </source>
</evidence>
<dbReference type="Pfam" id="PF13920">
    <property type="entry name" value="zf-C3HC4_3"/>
    <property type="match status" value="1"/>
</dbReference>
<organism evidence="7">
    <name type="scientific">Rodentolepis nana</name>
    <name type="common">Dwarf tapeworm</name>
    <name type="synonym">Hymenolepis nana</name>
    <dbReference type="NCBI Taxonomy" id="102285"/>
    <lineage>
        <taxon>Eukaryota</taxon>
        <taxon>Metazoa</taxon>
        <taxon>Spiralia</taxon>
        <taxon>Lophotrochozoa</taxon>
        <taxon>Platyhelminthes</taxon>
        <taxon>Cestoda</taxon>
        <taxon>Eucestoda</taxon>
        <taxon>Cyclophyllidea</taxon>
        <taxon>Hymenolepididae</taxon>
        <taxon>Rodentolepis</taxon>
    </lineage>
</organism>
<keyword evidence="6" id="KW-1185">Reference proteome</keyword>
<dbReference type="STRING" id="102285.A0A0R3TXJ3"/>
<evidence type="ECO:0000256" key="1">
    <source>
        <dbReference type="ARBA" id="ARBA00022771"/>
    </source>
</evidence>
<dbReference type="SMART" id="SM00184">
    <property type="entry name" value="RING"/>
    <property type="match status" value="1"/>
</dbReference>
<dbReference type="PROSITE" id="PS50089">
    <property type="entry name" value="ZF_RING_2"/>
    <property type="match status" value="1"/>
</dbReference>
<dbReference type="InterPro" id="IPR001841">
    <property type="entry name" value="Znf_RING"/>
</dbReference>
<keyword evidence="2" id="KW-0862">Zinc</keyword>
<feature type="domain" description="RING-type" evidence="4">
    <location>
        <begin position="7"/>
        <end position="48"/>
    </location>
</feature>
<dbReference type="WBParaSite" id="HNAJ_0001258801-mRNA-1">
    <property type="protein sequence ID" value="HNAJ_0001258801-mRNA-1"/>
    <property type="gene ID" value="HNAJ_0001258801"/>
</dbReference>